<gene>
    <name evidence="2" type="ORF">NT26_p10102</name>
</gene>
<keyword evidence="1" id="KW-0812">Transmembrane</keyword>
<dbReference type="RefSeq" id="WP_052642581.1">
    <property type="nucleotide sequence ID" value="NZ_FO082821.1"/>
</dbReference>
<keyword evidence="2" id="KW-0614">Plasmid</keyword>
<feature type="transmembrane region" description="Helical" evidence="1">
    <location>
        <begin position="37"/>
        <end position="55"/>
    </location>
</feature>
<evidence type="ECO:0000313" key="3">
    <source>
        <dbReference type="Proteomes" id="UP000010792"/>
    </source>
</evidence>
<dbReference type="AlphaFoldDB" id="L0NNL3"/>
<dbReference type="KEGG" id="rht:NT26_p10102"/>
<name>L0NNL3_9HYPH</name>
<protein>
    <submittedName>
        <fullName evidence="2">Uncharacterized protein</fullName>
    </submittedName>
</protein>
<dbReference type="Proteomes" id="UP000010792">
    <property type="component" value="Plasmid NT26_p1"/>
</dbReference>
<reference evidence="2 3" key="1">
    <citation type="journal article" date="2013" name="Genome Biol. Evol.">
        <title>Life in an arsenic-containing gold mine: genome and physiology of the autotrophic arsenite-oxidizing bacterium rhizobium sp. NT-26.</title>
        <authorList>
            <person name="Andres J."/>
            <person name="Arsene-Ploetze F."/>
            <person name="Barbe V."/>
            <person name="Brochier-Armanet C."/>
            <person name="Cleiss-Arnold J."/>
            <person name="Coppee J.Y."/>
            <person name="Dillies M.A."/>
            <person name="Geist"/>
            <person name="L"/>
            <person name="Joublin A."/>
            <person name="Koechler S."/>
            <person name="Lassalle F."/>
            <person name="Marchal M."/>
            <person name="Medigue C."/>
            <person name="Muller D."/>
            <person name="Nesme X."/>
            <person name="Plewniak F."/>
            <person name="Proux C."/>
            <person name="Ramirez-Bahena M.H."/>
            <person name="Schenowitz C."/>
            <person name="Sismeiro O."/>
            <person name="Vallenet D."/>
            <person name="Santini J.M."/>
            <person name="Bertin P.N."/>
        </authorList>
    </citation>
    <scope>NUCLEOTIDE SEQUENCE [LARGE SCALE GENOMIC DNA]</scope>
    <source>
        <strain evidence="2 3">NT-26</strain>
        <plasmid evidence="2 3">NT26_p1</plasmid>
    </source>
</reference>
<evidence type="ECO:0000313" key="2">
    <source>
        <dbReference type="EMBL" id="CCF22127.1"/>
    </source>
</evidence>
<accession>L0NNL3</accession>
<organism evidence="2 3">
    <name type="scientific">Pseudorhizobium banfieldiae</name>
    <dbReference type="NCBI Taxonomy" id="1125847"/>
    <lineage>
        <taxon>Bacteria</taxon>
        <taxon>Pseudomonadati</taxon>
        <taxon>Pseudomonadota</taxon>
        <taxon>Alphaproteobacteria</taxon>
        <taxon>Hyphomicrobiales</taxon>
        <taxon>Rhizobiaceae</taxon>
        <taxon>Rhizobium/Agrobacterium group</taxon>
        <taxon>Pseudorhizobium</taxon>
    </lineage>
</organism>
<dbReference type="OrthoDB" id="8370455at2"/>
<keyword evidence="1" id="KW-1133">Transmembrane helix</keyword>
<keyword evidence="1" id="KW-0472">Membrane</keyword>
<dbReference type="EMBL" id="FO082821">
    <property type="protein sequence ID" value="CCF22127.1"/>
    <property type="molecule type" value="Genomic_DNA"/>
</dbReference>
<feature type="transmembrane region" description="Helical" evidence="1">
    <location>
        <begin position="85"/>
        <end position="106"/>
    </location>
</feature>
<proteinExistence type="predicted"/>
<sequence>MPDLAHIATSLATDPLAGLLLAISLSIALIIPAQRLWWIHALLAAFLLILSLAFHDKRHLSFDSYLVGLFAFAAFSRDIPNQPLLYRIGISWFACFALISAVIYAAGERIQHRTPLERFFFRAGNFSSIDQEGHLI</sequence>
<geneLocation type="plasmid" evidence="2 3">
    <name>NT26_p1</name>
</geneLocation>
<keyword evidence="3" id="KW-1185">Reference proteome</keyword>
<evidence type="ECO:0000256" key="1">
    <source>
        <dbReference type="SAM" id="Phobius"/>
    </source>
</evidence>
<feature type="transmembrane region" description="Helical" evidence="1">
    <location>
        <begin position="12"/>
        <end position="31"/>
    </location>
</feature>